<accession>A0A0F6MN16</accession>
<dbReference type="PATRIC" id="fig|999434.4.peg.2124"/>
<organism evidence="1">
    <name type="scientific">Treponema denticola OTK</name>
    <dbReference type="NCBI Taxonomy" id="999434"/>
    <lineage>
        <taxon>Bacteria</taxon>
        <taxon>Pseudomonadati</taxon>
        <taxon>Spirochaetota</taxon>
        <taxon>Spirochaetia</taxon>
        <taxon>Spirochaetales</taxon>
        <taxon>Treponemataceae</taxon>
        <taxon>Treponema</taxon>
    </lineage>
</organism>
<reference evidence="1" key="1">
    <citation type="submission" date="2012-01" db="EMBL/GenBank/DDBJ databases">
        <title>The Genome Sequence of Treponema denticola OTK.</title>
        <authorList>
            <consortium name="The Broad Institute Genome Sequencing Platform"/>
            <person name="Earl A."/>
            <person name="Ward D."/>
            <person name="Feldgarden M."/>
            <person name="Gevers D."/>
            <person name="Blanton J.M."/>
            <person name="Fenno C.J."/>
            <person name="Baranova O.V."/>
            <person name="Mathney J."/>
            <person name="Dewhirst F.E."/>
            <person name="Izard J."/>
            <person name="Young S.K."/>
            <person name="Zeng Q."/>
            <person name="Gargeya S."/>
            <person name="Fitzgerald M."/>
            <person name="Haas B."/>
            <person name="Abouelleil A."/>
            <person name="Alvarado L."/>
            <person name="Arachchi H.M."/>
            <person name="Berlin A."/>
            <person name="Chapman S.B."/>
            <person name="Gearin G."/>
            <person name="Goldberg J."/>
            <person name="Griggs A."/>
            <person name="Gujja S."/>
            <person name="Hansen M."/>
            <person name="Heiman D."/>
            <person name="Howarth C."/>
            <person name="Larimer J."/>
            <person name="Lui A."/>
            <person name="MacDonald P.J.P."/>
            <person name="McCowen C."/>
            <person name="Montmayeur A."/>
            <person name="Murphy C."/>
            <person name="Neiman D."/>
            <person name="Pearson M."/>
            <person name="Priest M."/>
            <person name="Roberts A."/>
            <person name="Saif S."/>
            <person name="Shea T."/>
            <person name="Sisk P."/>
            <person name="Stolte C."/>
            <person name="Sykes S."/>
            <person name="Wortman J."/>
            <person name="Nusbaum C."/>
            <person name="Birren B."/>
        </authorList>
    </citation>
    <scope>NUCLEOTIDE SEQUENCE [LARGE SCALE GENOMIC DNA]</scope>
    <source>
        <strain evidence="1">OTK</strain>
    </source>
</reference>
<protein>
    <submittedName>
        <fullName evidence="1">Uncharacterized protein</fullName>
    </submittedName>
</protein>
<dbReference type="Proteomes" id="UP000011701">
    <property type="component" value="Chromosome"/>
</dbReference>
<gene>
    <name evidence="1" type="ORF">HMPREF9723_02043</name>
</gene>
<name>A0A0F6MN16_TREDN</name>
<dbReference type="AlphaFoldDB" id="A0A0F6MN16"/>
<dbReference type="HOGENOM" id="CLU_1277146_0_0_12"/>
<comment type="caution">
    <text evidence="1">The sequence shown here is derived from an EMBL/GenBank/DDBJ whole genome shotgun (WGS) entry which is preliminary data.</text>
</comment>
<dbReference type="EMBL" id="AGDY01000009">
    <property type="protein sequence ID" value="EMB20583.1"/>
    <property type="molecule type" value="Genomic_DNA"/>
</dbReference>
<proteinExistence type="predicted"/>
<evidence type="ECO:0000313" key="1">
    <source>
        <dbReference type="EMBL" id="EMB20583.1"/>
    </source>
</evidence>
<sequence>MKFKCSRVCTLLFFFLTYPVFCLMILTMIQHGILLEKNLSFSSKTTRQNKKNMYTIPPPPNFLQINGYLRCRLTKNSPRHIKSGTDAADSKLQQVFRQKNLSLDSVHGRTLSNMPAGVFCTLLASTPPICKKAGYIWQTVNLPRLFHKRIVTKKQTEKLFSKIISDIEPEVLNNNKFVQQIKTTNLQLINIQGGIFINRHECRRFQACKSFANAKL</sequence>